<reference evidence="4" key="1">
    <citation type="submission" date="2016-10" db="EMBL/GenBank/DDBJ databases">
        <authorList>
            <person name="Varghese N."/>
            <person name="Submissions S."/>
        </authorList>
    </citation>
    <scope>NUCLEOTIDE SEQUENCE [LARGE SCALE GENOMIC DNA]</scope>
    <source>
        <strain evidence="4">BL36</strain>
    </source>
</reference>
<dbReference type="STRING" id="582667.SAMN05192568_106812"/>
<gene>
    <name evidence="3" type="ORF">SAMN05192568_106812</name>
</gene>
<evidence type="ECO:0000259" key="2">
    <source>
        <dbReference type="Pfam" id="PF07811"/>
    </source>
</evidence>
<evidence type="ECO:0000313" key="3">
    <source>
        <dbReference type="EMBL" id="SFM87028.1"/>
    </source>
</evidence>
<dbReference type="RefSeq" id="WP_244537404.1">
    <property type="nucleotide sequence ID" value="NZ_FOTK01000068.1"/>
</dbReference>
<keyword evidence="1" id="KW-0812">Transmembrane</keyword>
<sequence>MYCHSNIADRPLSSIKNSAISRFSQTEDGATAVEFALVALPFLSLLAVILQTTLMVWATCNLDDALQRAGRTIYTGQFQTANTGQTDASTLLSKIKTAMCGTSTSRVATVFDCNTLKLSVALSNSFANGTVPTPLDTKTGDWTKGFGTNYACAQPGAIVVFTAAVKYRVAFSFLYAGLPGFSDGARLLQSTAVFRTEPYDTSSGQGC</sequence>
<name>A0A1I4UDH4_9HYPH</name>
<dbReference type="EMBL" id="FOTK01000068">
    <property type="protein sequence ID" value="SFM87028.1"/>
    <property type="molecule type" value="Genomic_DNA"/>
</dbReference>
<keyword evidence="1" id="KW-0472">Membrane</keyword>
<dbReference type="Proteomes" id="UP000199048">
    <property type="component" value="Unassembled WGS sequence"/>
</dbReference>
<organism evidence="3 4">
    <name type="scientific">Methylobacterium pseudosasicola</name>
    <dbReference type="NCBI Taxonomy" id="582667"/>
    <lineage>
        <taxon>Bacteria</taxon>
        <taxon>Pseudomonadati</taxon>
        <taxon>Pseudomonadota</taxon>
        <taxon>Alphaproteobacteria</taxon>
        <taxon>Hyphomicrobiales</taxon>
        <taxon>Methylobacteriaceae</taxon>
        <taxon>Methylobacterium</taxon>
    </lineage>
</organism>
<proteinExistence type="predicted"/>
<evidence type="ECO:0000256" key="1">
    <source>
        <dbReference type="SAM" id="Phobius"/>
    </source>
</evidence>
<dbReference type="Pfam" id="PF07811">
    <property type="entry name" value="TadE"/>
    <property type="match status" value="1"/>
</dbReference>
<keyword evidence="4" id="KW-1185">Reference proteome</keyword>
<dbReference type="InterPro" id="IPR012495">
    <property type="entry name" value="TadE-like_dom"/>
</dbReference>
<evidence type="ECO:0000313" key="4">
    <source>
        <dbReference type="Proteomes" id="UP000199048"/>
    </source>
</evidence>
<feature type="transmembrane region" description="Helical" evidence="1">
    <location>
        <begin position="35"/>
        <end position="58"/>
    </location>
</feature>
<feature type="domain" description="TadE-like" evidence="2">
    <location>
        <begin position="29"/>
        <end position="71"/>
    </location>
</feature>
<protein>
    <submittedName>
        <fullName evidence="3">TadE-like protein</fullName>
    </submittedName>
</protein>
<accession>A0A1I4UDH4</accession>
<keyword evidence="1" id="KW-1133">Transmembrane helix</keyword>
<dbReference type="AlphaFoldDB" id="A0A1I4UDH4"/>